<dbReference type="RefSeq" id="WP_253532284.1">
    <property type="nucleotide sequence ID" value="NZ_JAMZEL010000015.1"/>
</dbReference>
<feature type="domain" description="HTH luxR-type" evidence="4">
    <location>
        <begin position="21"/>
        <end position="88"/>
    </location>
</feature>
<sequence length="93" mass="10553">MTAQCPQPDHFDPLNRLDIFLLRQSIFLSPQELNVLYWAKEGRNNREIADQLGTAICTVKKHKNNLIAKLGVEGKVGLQQFLFHAAQNIPTIL</sequence>
<reference evidence="5 6" key="1">
    <citation type="submission" date="2022-06" db="EMBL/GenBank/DDBJ databases">
        <title>Runella sp. S5 genome sequencing.</title>
        <authorList>
            <person name="Park S."/>
        </authorList>
    </citation>
    <scope>NUCLEOTIDE SEQUENCE [LARGE SCALE GENOMIC DNA]</scope>
    <source>
        <strain evidence="5 6">S5</strain>
    </source>
</reference>
<dbReference type="CDD" id="cd06170">
    <property type="entry name" value="LuxR_C_like"/>
    <property type="match status" value="1"/>
</dbReference>
<keyword evidence="2" id="KW-0238">DNA-binding</keyword>
<dbReference type="Proteomes" id="UP001204772">
    <property type="component" value="Unassembled WGS sequence"/>
</dbReference>
<accession>A0ABT1FYH9</accession>
<organism evidence="5 6">
    <name type="scientific">Runella salmonicolor</name>
    <dbReference type="NCBI Taxonomy" id="2950278"/>
    <lineage>
        <taxon>Bacteria</taxon>
        <taxon>Pseudomonadati</taxon>
        <taxon>Bacteroidota</taxon>
        <taxon>Cytophagia</taxon>
        <taxon>Cytophagales</taxon>
        <taxon>Spirosomataceae</taxon>
        <taxon>Runella</taxon>
    </lineage>
</organism>
<dbReference type="PANTHER" id="PTHR44688">
    <property type="entry name" value="DNA-BINDING TRANSCRIPTIONAL ACTIVATOR DEVR_DOSR"/>
    <property type="match status" value="1"/>
</dbReference>
<dbReference type="EMBL" id="JAMZEL010000015">
    <property type="protein sequence ID" value="MCP1385758.1"/>
    <property type="molecule type" value="Genomic_DNA"/>
</dbReference>
<name>A0ABT1FYH9_9BACT</name>
<evidence type="ECO:0000313" key="6">
    <source>
        <dbReference type="Proteomes" id="UP001204772"/>
    </source>
</evidence>
<dbReference type="PROSITE" id="PS50043">
    <property type="entry name" value="HTH_LUXR_2"/>
    <property type="match status" value="1"/>
</dbReference>
<dbReference type="PRINTS" id="PR00038">
    <property type="entry name" value="HTHLUXR"/>
</dbReference>
<evidence type="ECO:0000313" key="5">
    <source>
        <dbReference type="EMBL" id="MCP1385758.1"/>
    </source>
</evidence>
<evidence type="ECO:0000259" key="4">
    <source>
        <dbReference type="PROSITE" id="PS50043"/>
    </source>
</evidence>
<keyword evidence="1" id="KW-0805">Transcription regulation</keyword>
<dbReference type="PANTHER" id="PTHR44688:SF16">
    <property type="entry name" value="DNA-BINDING TRANSCRIPTIONAL ACTIVATOR DEVR_DOSR"/>
    <property type="match status" value="1"/>
</dbReference>
<comment type="caution">
    <text evidence="5">The sequence shown here is derived from an EMBL/GenBank/DDBJ whole genome shotgun (WGS) entry which is preliminary data.</text>
</comment>
<evidence type="ECO:0000256" key="2">
    <source>
        <dbReference type="ARBA" id="ARBA00023125"/>
    </source>
</evidence>
<dbReference type="InterPro" id="IPR000792">
    <property type="entry name" value="Tscrpt_reg_LuxR_C"/>
</dbReference>
<keyword evidence="3" id="KW-0804">Transcription</keyword>
<protein>
    <submittedName>
        <fullName evidence="5">Helix-turn-helix transcriptional regulator</fullName>
    </submittedName>
</protein>
<dbReference type="InterPro" id="IPR016032">
    <property type="entry name" value="Sig_transdc_resp-reg_C-effctor"/>
</dbReference>
<evidence type="ECO:0000256" key="1">
    <source>
        <dbReference type="ARBA" id="ARBA00023015"/>
    </source>
</evidence>
<gene>
    <name evidence="5" type="ORF">NCI00_25185</name>
</gene>
<dbReference type="Pfam" id="PF00196">
    <property type="entry name" value="GerE"/>
    <property type="match status" value="1"/>
</dbReference>
<dbReference type="SUPFAM" id="SSF46894">
    <property type="entry name" value="C-terminal effector domain of the bipartite response regulators"/>
    <property type="match status" value="1"/>
</dbReference>
<proteinExistence type="predicted"/>
<evidence type="ECO:0000256" key="3">
    <source>
        <dbReference type="ARBA" id="ARBA00023163"/>
    </source>
</evidence>
<dbReference type="SMART" id="SM00421">
    <property type="entry name" value="HTH_LUXR"/>
    <property type="match status" value="1"/>
</dbReference>
<keyword evidence="6" id="KW-1185">Reference proteome</keyword>
<dbReference type="InterPro" id="IPR036388">
    <property type="entry name" value="WH-like_DNA-bd_sf"/>
</dbReference>
<dbReference type="Gene3D" id="1.10.10.10">
    <property type="entry name" value="Winged helix-like DNA-binding domain superfamily/Winged helix DNA-binding domain"/>
    <property type="match status" value="1"/>
</dbReference>